<gene>
    <name evidence="1" type="ORF">TMI583_LOCUS44331</name>
</gene>
<dbReference type="Proteomes" id="UP000682733">
    <property type="component" value="Unassembled WGS sequence"/>
</dbReference>
<organism evidence="1 2">
    <name type="scientific">Didymodactylos carnosus</name>
    <dbReference type="NCBI Taxonomy" id="1234261"/>
    <lineage>
        <taxon>Eukaryota</taxon>
        <taxon>Metazoa</taxon>
        <taxon>Spiralia</taxon>
        <taxon>Gnathifera</taxon>
        <taxon>Rotifera</taxon>
        <taxon>Eurotatoria</taxon>
        <taxon>Bdelloidea</taxon>
        <taxon>Philodinida</taxon>
        <taxon>Philodinidae</taxon>
        <taxon>Didymodactylos</taxon>
    </lineage>
</organism>
<proteinExistence type="predicted"/>
<dbReference type="AlphaFoldDB" id="A0A8S2W0F1"/>
<accession>A0A8S2W0F1</accession>
<name>A0A8S2W0F1_9BILA</name>
<comment type="caution">
    <text evidence="1">The sequence shown here is derived from an EMBL/GenBank/DDBJ whole genome shotgun (WGS) entry which is preliminary data.</text>
</comment>
<sequence length="296" mass="34267">MIYRAFNVSSTYQILHNKLDIIQVLAREDRYPLNFVEKIIRDHFIHAYTPRSNKKNDASTKENIIFRIPYFGQCSQVYAKRITAAVKKVYPQEDVRIIYDVTKKIGDGLSIKDRIPDGLKSGPVYETTCPQELLHSKTSRHFITSVGDHMDYQEKITGIQVKTKTNQFKSKTISIQIQPTHRLSRRIGPVTRFQTNKLPPSIKKVQDEEFGGFLMENMTKNQETKSPVATTAIAKHFQNRGHMITRNDFRILLSEQHKYHLLVKESLLIRANISTLNGTDRSALYMFSQMDWKGGF</sequence>
<reference evidence="1" key="1">
    <citation type="submission" date="2021-02" db="EMBL/GenBank/DDBJ databases">
        <authorList>
            <person name="Nowell W R."/>
        </authorList>
    </citation>
    <scope>NUCLEOTIDE SEQUENCE</scope>
</reference>
<protein>
    <submittedName>
        <fullName evidence="1">Uncharacterized protein</fullName>
    </submittedName>
</protein>
<evidence type="ECO:0000313" key="2">
    <source>
        <dbReference type="Proteomes" id="UP000682733"/>
    </source>
</evidence>
<evidence type="ECO:0000313" key="1">
    <source>
        <dbReference type="EMBL" id="CAF4418311.1"/>
    </source>
</evidence>
<dbReference type="EMBL" id="CAJOBA010076050">
    <property type="protein sequence ID" value="CAF4418311.1"/>
    <property type="molecule type" value="Genomic_DNA"/>
</dbReference>